<name>A0A8X6U1H6_NEPPI</name>
<accession>A0A8X6U1H6</accession>
<organism evidence="3 4">
    <name type="scientific">Nephila pilipes</name>
    <name type="common">Giant wood spider</name>
    <name type="synonym">Nephila maculata</name>
    <dbReference type="NCBI Taxonomy" id="299642"/>
    <lineage>
        <taxon>Eukaryota</taxon>
        <taxon>Metazoa</taxon>
        <taxon>Ecdysozoa</taxon>
        <taxon>Arthropoda</taxon>
        <taxon>Chelicerata</taxon>
        <taxon>Arachnida</taxon>
        <taxon>Araneae</taxon>
        <taxon>Araneomorphae</taxon>
        <taxon>Entelegynae</taxon>
        <taxon>Araneoidea</taxon>
        <taxon>Nephilidae</taxon>
        <taxon>Nephila</taxon>
    </lineage>
</organism>
<dbReference type="OrthoDB" id="6433544at2759"/>
<feature type="coiled-coil region" evidence="1">
    <location>
        <begin position="114"/>
        <end position="141"/>
    </location>
</feature>
<protein>
    <submittedName>
        <fullName evidence="3">Uncharacterized protein</fullName>
    </submittedName>
</protein>
<feature type="compositionally biased region" description="Polar residues" evidence="2">
    <location>
        <begin position="9"/>
        <end position="19"/>
    </location>
</feature>
<reference evidence="3" key="1">
    <citation type="submission" date="2020-08" db="EMBL/GenBank/DDBJ databases">
        <title>Multicomponent nature underlies the extraordinary mechanical properties of spider dragline silk.</title>
        <authorList>
            <person name="Kono N."/>
            <person name="Nakamura H."/>
            <person name="Mori M."/>
            <person name="Yoshida Y."/>
            <person name="Ohtoshi R."/>
            <person name="Malay A.D."/>
            <person name="Moran D.A.P."/>
            <person name="Tomita M."/>
            <person name="Numata K."/>
            <person name="Arakawa K."/>
        </authorList>
    </citation>
    <scope>NUCLEOTIDE SEQUENCE</scope>
</reference>
<evidence type="ECO:0000313" key="4">
    <source>
        <dbReference type="Proteomes" id="UP000887013"/>
    </source>
</evidence>
<keyword evidence="4" id="KW-1185">Reference proteome</keyword>
<dbReference type="AlphaFoldDB" id="A0A8X6U1H6"/>
<proteinExistence type="predicted"/>
<feature type="region of interest" description="Disordered" evidence="2">
    <location>
        <begin position="1"/>
        <end position="52"/>
    </location>
</feature>
<sequence length="229" mass="26006">MKAVGKQLDLSTPSTSNRASVREMDFDGGTKETSDWLLGDGVGEEGNPNINSTEEIDSATEELTKKIHTAIDQSSTCKKFPHAPLPLPAPIRTLINTKNRLRKRWQESSDPNIKKEVNKLKKAITKILKNYKNEIINKELEEANTDDHVLHKTINKFKKKPPANIPALLGYRGLIYDTAEKANLFVDNFEESFQENPTPYSDSHIELVERKVRRYFNNNIQTPTPPHLT</sequence>
<keyword evidence="1" id="KW-0175">Coiled coil</keyword>
<feature type="compositionally biased region" description="Basic and acidic residues" evidence="2">
    <location>
        <begin position="20"/>
        <end position="34"/>
    </location>
</feature>
<evidence type="ECO:0000256" key="2">
    <source>
        <dbReference type="SAM" id="MobiDB-lite"/>
    </source>
</evidence>
<evidence type="ECO:0000256" key="1">
    <source>
        <dbReference type="SAM" id="Coils"/>
    </source>
</evidence>
<comment type="caution">
    <text evidence="3">The sequence shown here is derived from an EMBL/GenBank/DDBJ whole genome shotgun (WGS) entry which is preliminary data.</text>
</comment>
<evidence type="ECO:0000313" key="3">
    <source>
        <dbReference type="EMBL" id="GFT72318.1"/>
    </source>
</evidence>
<dbReference type="EMBL" id="BMAW01116829">
    <property type="protein sequence ID" value="GFT72318.1"/>
    <property type="molecule type" value="Genomic_DNA"/>
</dbReference>
<gene>
    <name evidence="3" type="primary">AVEN_158735_1</name>
    <name evidence="3" type="ORF">NPIL_542361</name>
</gene>
<dbReference type="Proteomes" id="UP000887013">
    <property type="component" value="Unassembled WGS sequence"/>
</dbReference>